<proteinExistence type="predicted"/>
<dbReference type="SUPFAM" id="SSF53300">
    <property type="entry name" value="vWA-like"/>
    <property type="match status" value="1"/>
</dbReference>
<protein>
    <submittedName>
        <fullName evidence="3">von Willebrand factor type A</fullName>
    </submittedName>
</protein>
<feature type="compositionally biased region" description="Polar residues" evidence="1">
    <location>
        <begin position="231"/>
        <end position="241"/>
    </location>
</feature>
<dbReference type="OrthoDB" id="9806395at2"/>
<evidence type="ECO:0000313" key="4">
    <source>
        <dbReference type="Proteomes" id="UP000006852"/>
    </source>
</evidence>
<feature type="compositionally biased region" description="Polar residues" evidence="1">
    <location>
        <begin position="198"/>
        <end position="215"/>
    </location>
</feature>
<dbReference type="eggNOG" id="COG4245">
    <property type="taxonomic scope" value="Bacteria"/>
</dbReference>
<dbReference type="EMBL" id="CP002631">
    <property type="protein sequence ID" value="AEB13284.1"/>
    <property type="molecule type" value="Genomic_DNA"/>
</dbReference>
<keyword evidence="4" id="KW-1185">Reference proteome</keyword>
<name>F2NV49_TRES6</name>
<feature type="domain" description="VWFA" evidence="2">
    <location>
        <begin position="16"/>
        <end position="191"/>
    </location>
</feature>
<dbReference type="InterPro" id="IPR002035">
    <property type="entry name" value="VWF_A"/>
</dbReference>
<evidence type="ECO:0000256" key="1">
    <source>
        <dbReference type="SAM" id="MobiDB-lite"/>
    </source>
</evidence>
<dbReference type="Proteomes" id="UP000006852">
    <property type="component" value="Chromosome"/>
</dbReference>
<dbReference type="AlphaFoldDB" id="F2NV49"/>
<dbReference type="RefSeq" id="WP_013700593.1">
    <property type="nucleotide sequence ID" value="NC_015385.1"/>
</dbReference>
<dbReference type="PROSITE" id="PS50234">
    <property type="entry name" value="VWFA"/>
    <property type="match status" value="1"/>
</dbReference>
<organism evidence="3 4">
    <name type="scientific">Treponema succinifaciens (strain ATCC 33096 / DSM 2489 / 6091)</name>
    <dbReference type="NCBI Taxonomy" id="869209"/>
    <lineage>
        <taxon>Bacteria</taxon>
        <taxon>Pseudomonadati</taxon>
        <taxon>Spirochaetota</taxon>
        <taxon>Spirochaetia</taxon>
        <taxon>Spirochaetales</taxon>
        <taxon>Treponemataceae</taxon>
        <taxon>Treponema</taxon>
    </lineage>
</organism>
<dbReference type="KEGG" id="tsu:Tresu_0327"/>
<gene>
    <name evidence="3" type="ordered locus">Tresu_0327</name>
</gene>
<evidence type="ECO:0000313" key="3">
    <source>
        <dbReference type="EMBL" id="AEB13284.1"/>
    </source>
</evidence>
<dbReference type="STRING" id="869209.Tresu_0327"/>
<dbReference type="Pfam" id="PF00092">
    <property type="entry name" value="VWA"/>
    <property type="match status" value="1"/>
</dbReference>
<dbReference type="GeneID" id="302997545"/>
<dbReference type="HOGENOM" id="CLU_082324_0_0_12"/>
<sequence>MGMFDDVEGIVKRQMVLFFVVDTSGSMQGTKIGAVNTAIREVLPELKDAGGSDVDLKVACLTFSSGCKWMYSSPIASDSFQWNNVDADGVTDLGSACRELSEKLSKNGFLKAPSGSVAPAIFLMSDGEPTDDFESGLNLLQQNNWFKHAIKVAVAIGDDANKDVLAKFTGNIEAVITVHTPEALKKWIRKVSITSSQIGSRSQPVNDGQIPSKQDTMIDEIKDIQQEEPDLSSTSTSGDDW</sequence>
<reference evidence="4" key="2">
    <citation type="submission" date="2011-04" db="EMBL/GenBank/DDBJ databases">
        <title>The complete genome of chromosome of Treponema succinifaciens DSM 2489.</title>
        <authorList>
            <person name="Lucas S."/>
            <person name="Copeland A."/>
            <person name="Lapidus A."/>
            <person name="Bruce D."/>
            <person name="Goodwin L."/>
            <person name="Pitluck S."/>
            <person name="Peters L."/>
            <person name="Kyrpides N."/>
            <person name="Mavromatis K."/>
            <person name="Ivanova N."/>
            <person name="Ovchinnikova G."/>
            <person name="Teshima H."/>
            <person name="Detter J.C."/>
            <person name="Tapia R."/>
            <person name="Han C."/>
            <person name="Land M."/>
            <person name="Hauser L."/>
            <person name="Markowitz V."/>
            <person name="Cheng J.-F."/>
            <person name="Hugenholtz P."/>
            <person name="Woyke T."/>
            <person name="Wu D."/>
            <person name="Gronow S."/>
            <person name="Wellnitz S."/>
            <person name="Brambilla E."/>
            <person name="Klenk H.-P."/>
            <person name="Eisen J.A."/>
        </authorList>
    </citation>
    <scope>NUCLEOTIDE SEQUENCE [LARGE SCALE GENOMIC DNA]</scope>
    <source>
        <strain evidence="4">ATCC 33096 / DSM 2489 / 6091</strain>
    </source>
</reference>
<accession>F2NV49</accession>
<dbReference type="Gene3D" id="3.40.50.410">
    <property type="entry name" value="von Willebrand factor, type A domain"/>
    <property type="match status" value="1"/>
</dbReference>
<evidence type="ECO:0000259" key="2">
    <source>
        <dbReference type="PROSITE" id="PS50234"/>
    </source>
</evidence>
<reference evidence="3 4" key="1">
    <citation type="journal article" date="2011" name="Stand. Genomic Sci.">
        <title>Complete genome sequence of Treponema succinifaciens type strain (6091).</title>
        <authorList>
            <person name="Han C."/>
            <person name="Gronow S."/>
            <person name="Teshima H."/>
            <person name="Lapidus A."/>
            <person name="Nolan M."/>
            <person name="Lucas S."/>
            <person name="Hammon N."/>
            <person name="Deshpande S."/>
            <person name="Cheng J.F."/>
            <person name="Zeytun A."/>
            <person name="Tapia R."/>
            <person name="Goodwin L."/>
            <person name="Pitluck S."/>
            <person name="Liolios K."/>
            <person name="Pagani I."/>
            <person name="Ivanova N."/>
            <person name="Mavromatis K."/>
            <person name="Mikhailova N."/>
            <person name="Huntemann M."/>
            <person name="Pati A."/>
            <person name="Chen A."/>
            <person name="Palaniappan K."/>
            <person name="Land M."/>
            <person name="Hauser L."/>
            <person name="Brambilla E.M."/>
            <person name="Rohde M."/>
            <person name="Goker M."/>
            <person name="Woyke T."/>
            <person name="Bristow J."/>
            <person name="Eisen J.A."/>
            <person name="Markowitz V."/>
            <person name="Hugenholtz P."/>
            <person name="Kyrpides N.C."/>
            <person name="Klenk H.P."/>
            <person name="Detter J.C."/>
        </authorList>
    </citation>
    <scope>NUCLEOTIDE SEQUENCE [LARGE SCALE GENOMIC DNA]</scope>
    <source>
        <strain evidence="4">ATCC 33096 / DSM 2489 / 6091</strain>
    </source>
</reference>
<feature type="region of interest" description="Disordered" evidence="1">
    <location>
        <begin position="198"/>
        <end position="241"/>
    </location>
</feature>
<dbReference type="InterPro" id="IPR036465">
    <property type="entry name" value="vWFA_dom_sf"/>
</dbReference>